<feature type="domain" description="DUF7348" evidence="4">
    <location>
        <begin position="4"/>
        <end position="64"/>
    </location>
</feature>
<feature type="domain" description="DR2241 stabilising" evidence="3">
    <location>
        <begin position="93"/>
        <end position="200"/>
    </location>
</feature>
<dbReference type="Pfam" id="PF24039">
    <property type="entry name" value="DUF7348"/>
    <property type="match status" value="1"/>
</dbReference>
<feature type="domain" description="DR2241 4Fe-4S iron-sulfur cluster binding" evidence="2">
    <location>
        <begin position="201"/>
        <end position="282"/>
    </location>
</feature>
<protein>
    <submittedName>
        <fullName evidence="5">Uncharacterized protein</fullName>
    </submittedName>
</protein>
<evidence type="ECO:0000256" key="1">
    <source>
        <dbReference type="SAM" id="MobiDB-lite"/>
    </source>
</evidence>
<dbReference type="InterPro" id="IPR055772">
    <property type="entry name" value="DUF7348"/>
</dbReference>
<accession>A0A1I0MSV6</accession>
<dbReference type="InterPro" id="IPR041346">
    <property type="entry name" value="DR2241_Fer4"/>
</dbReference>
<sequence length="367" mass="41920">MSVADALVDAADDGIEFDGLTVEPHRDAYRFATPDDEAVLASEELRERADDPFATNWYYWEHEVEGHGTARRAFLRWLEGTAAGGADEDRLPVPERYDALRGGHTRHWGELAVTVVLDSEGQRRYEVRHEDDVGENVDAYTDPLDARELVKHDDDGRYRPLSTAPSLPHGWAFVDLDGRDLVETVEYIYPATVANWHREREGDLDVDHWEDAAGRQTGIYGIVSELDDEALEWAAEACCVDSQCLKRREWDENGDEELDVPRGDGEFPCREPCSLFVAAARKFTTLEREESREYTFELTPEEKEQVEDIIDAVADGRTDDIREADVYEGANRYRARFLRAKRMDDHGLSGTPTYPEDHDHDDHDDHH</sequence>
<keyword evidence="6" id="KW-1185">Reference proteome</keyword>
<dbReference type="InterPro" id="IPR041181">
    <property type="entry name" value="DR2241_middle"/>
</dbReference>
<gene>
    <name evidence="5" type="ORF">SAMN04487945_0306</name>
</gene>
<dbReference type="Gene3D" id="3.30.1360.190">
    <property type="match status" value="1"/>
</dbReference>
<evidence type="ECO:0000259" key="4">
    <source>
        <dbReference type="Pfam" id="PF24039"/>
    </source>
</evidence>
<proteinExistence type="predicted"/>
<dbReference type="Gene3D" id="3.30.70.2320">
    <property type="match status" value="1"/>
</dbReference>
<evidence type="ECO:0000313" key="6">
    <source>
        <dbReference type="Proteomes" id="UP000198518"/>
    </source>
</evidence>
<evidence type="ECO:0000259" key="3">
    <source>
        <dbReference type="Pfam" id="PF18069"/>
    </source>
</evidence>
<organism evidence="5 6">
    <name type="scientific">Halobacterium jilantaiense</name>
    <dbReference type="NCBI Taxonomy" id="355548"/>
    <lineage>
        <taxon>Archaea</taxon>
        <taxon>Methanobacteriati</taxon>
        <taxon>Methanobacteriota</taxon>
        <taxon>Stenosarchaea group</taxon>
        <taxon>Halobacteria</taxon>
        <taxon>Halobacteriales</taxon>
        <taxon>Halobacteriaceae</taxon>
        <taxon>Halobacterium</taxon>
    </lineage>
</organism>
<dbReference type="Pfam" id="PF18069">
    <property type="entry name" value="DR2241"/>
    <property type="match status" value="1"/>
</dbReference>
<dbReference type="Pfam" id="PF18009">
    <property type="entry name" value="Fer4_23"/>
    <property type="match status" value="1"/>
</dbReference>
<feature type="region of interest" description="Disordered" evidence="1">
    <location>
        <begin position="344"/>
        <end position="367"/>
    </location>
</feature>
<evidence type="ECO:0000313" key="5">
    <source>
        <dbReference type="EMBL" id="SEV91157.1"/>
    </source>
</evidence>
<dbReference type="STRING" id="355548.SAMN04487945_0306"/>
<dbReference type="RefSeq" id="WP_089667383.1">
    <property type="nucleotide sequence ID" value="NZ_FOJA01000001.1"/>
</dbReference>
<dbReference type="Proteomes" id="UP000198518">
    <property type="component" value="Unassembled WGS sequence"/>
</dbReference>
<reference evidence="5 6" key="1">
    <citation type="submission" date="2016-10" db="EMBL/GenBank/DDBJ databases">
        <authorList>
            <person name="de Groot N.N."/>
        </authorList>
    </citation>
    <scope>NUCLEOTIDE SEQUENCE [LARGE SCALE GENOMIC DNA]</scope>
    <source>
        <strain evidence="5 6">CGMCC 1.5337</strain>
    </source>
</reference>
<feature type="compositionally biased region" description="Basic and acidic residues" evidence="1">
    <location>
        <begin position="355"/>
        <end position="367"/>
    </location>
</feature>
<name>A0A1I0MSV6_9EURY</name>
<dbReference type="OrthoDB" id="194676at2157"/>
<dbReference type="AlphaFoldDB" id="A0A1I0MSV6"/>
<evidence type="ECO:0000259" key="2">
    <source>
        <dbReference type="Pfam" id="PF18009"/>
    </source>
</evidence>
<dbReference type="EMBL" id="FOJA01000001">
    <property type="protein sequence ID" value="SEV91157.1"/>
    <property type="molecule type" value="Genomic_DNA"/>
</dbReference>